<dbReference type="AlphaFoldDB" id="A0A815I5A6"/>
<accession>A0A815I5A6</accession>
<dbReference type="EMBL" id="CAJNOO010003939">
    <property type="protein sequence ID" value="CAF1361312.1"/>
    <property type="molecule type" value="Genomic_DNA"/>
</dbReference>
<dbReference type="Proteomes" id="UP000663882">
    <property type="component" value="Unassembled WGS sequence"/>
</dbReference>
<reference evidence="1" key="1">
    <citation type="submission" date="2021-02" db="EMBL/GenBank/DDBJ databases">
        <authorList>
            <person name="Nowell W R."/>
        </authorList>
    </citation>
    <scope>NUCLEOTIDE SEQUENCE</scope>
</reference>
<evidence type="ECO:0000313" key="2">
    <source>
        <dbReference type="EMBL" id="CAF3911479.1"/>
    </source>
</evidence>
<evidence type="ECO:0000313" key="3">
    <source>
        <dbReference type="Proteomes" id="UP000663882"/>
    </source>
</evidence>
<protein>
    <submittedName>
        <fullName evidence="1">Uncharacterized protein</fullName>
    </submittedName>
</protein>
<gene>
    <name evidence="2" type="ORF">OTI717_LOCUS24322</name>
    <name evidence="1" type="ORF">RFH988_LOCUS32833</name>
</gene>
<name>A0A815I5A6_9BILA</name>
<proteinExistence type="predicted"/>
<organism evidence="1 3">
    <name type="scientific">Rotaria sordida</name>
    <dbReference type="NCBI Taxonomy" id="392033"/>
    <lineage>
        <taxon>Eukaryota</taxon>
        <taxon>Metazoa</taxon>
        <taxon>Spiralia</taxon>
        <taxon>Gnathifera</taxon>
        <taxon>Rotifera</taxon>
        <taxon>Eurotatoria</taxon>
        <taxon>Bdelloidea</taxon>
        <taxon>Philodinida</taxon>
        <taxon>Philodinidae</taxon>
        <taxon>Rotaria</taxon>
    </lineage>
</organism>
<comment type="caution">
    <text evidence="1">The sequence shown here is derived from an EMBL/GenBank/DDBJ whole genome shotgun (WGS) entry which is preliminary data.</text>
</comment>
<evidence type="ECO:0000313" key="1">
    <source>
        <dbReference type="EMBL" id="CAF1361312.1"/>
    </source>
</evidence>
<dbReference type="OrthoDB" id="299997at2759"/>
<sequence length="129" mass="14353">MKGIAQGECDEFFFLSAEVIVDLMTKGLQSVFDVCGTQAKVVIRDRNNTILKYNLSGNFEGEPLIATDQLSVTVTNDESFIQQFDPKVRTLDAVQVAGEMIDRIAQLIQSHGRHESISLITEHIALLKQ</sequence>
<dbReference type="EMBL" id="CAJOAX010004564">
    <property type="protein sequence ID" value="CAF3911479.1"/>
    <property type="molecule type" value="Genomic_DNA"/>
</dbReference>
<dbReference type="Proteomes" id="UP000663823">
    <property type="component" value="Unassembled WGS sequence"/>
</dbReference>